<dbReference type="EMBL" id="UINC01030448">
    <property type="protein sequence ID" value="SVB14867.1"/>
    <property type="molecule type" value="Genomic_DNA"/>
</dbReference>
<feature type="non-terminal residue" evidence="1">
    <location>
        <position position="112"/>
    </location>
</feature>
<name>A0A382BNW7_9ZZZZ</name>
<proteinExistence type="predicted"/>
<sequence>MVSVLHGIEGTSLDHDSSVHRFQMTCLETPRRTLEETQRSLEACQNLSWAFNRDDYGVDSTGGVSCRKTVDFESDFWTIQTPIAVAHVTRGLPPSTGMAQRRITDIWARRGH</sequence>
<reference evidence="1" key="1">
    <citation type="submission" date="2018-05" db="EMBL/GenBank/DDBJ databases">
        <authorList>
            <person name="Lanie J.A."/>
            <person name="Ng W.-L."/>
            <person name="Kazmierczak K.M."/>
            <person name="Andrzejewski T.M."/>
            <person name="Davidsen T.M."/>
            <person name="Wayne K.J."/>
            <person name="Tettelin H."/>
            <person name="Glass J.I."/>
            <person name="Rusch D."/>
            <person name="Podicherti R."/>
            <person name="Tsui H.-C.T."/>
            <person name="Winkler M.E."/>
        </authorList>
    </citation>
    <scope>NUCLEOTIDE SEQUENCE</scope>
</reference>
<evidence type="ECO:0000313" key="1">
    <source>
        <dbReference type="EMBL" id="SVB14867.1"/>
    </source>
</evidence>
<gene>
    <name evidence="1" type="ORF">METZ01_LOCUS167721</name>
</gene>
<protein>
    <submittedName>
        <fullName evidence="1">Uncharacterized protein</fullName>
    </submittedName>
</protein>
<organism evidence="1">
    <name type="scientific">marine metagenome</name>
    <dbReference type="NCBI Taxonomy" id="408172"/>
    <lineage>
        <taxon>unclassified sequences</taxon>
        <taxon>metagenomes</taxon>
        <taxon>ecological metagenomes</taxon>
    </lineage>
</organism>
<accession>A0A382BNW7</accession>
<dbReference type="AlphaFoldDB" id="A0A382BNW7"/>